<name>A0A9P6KWW8_9PLEO</name>
<feature type="compositionally biased region" description="Basic residues" evidence="1">
    <location>
        <begin position="160"/>
        <end position="170"/>
    </location>
</feature>
<evidence type="ECO:0000313" key="3">
    <source>
        <dbReference type="Proteomes" id="UP000756921"/>
    </source>
</evidence>
<proteinExistence type="predicted"/>
<reference evidence="2" key="1">
    <citation type="journal article" date="2020" name="Mol. Plant Microbe Interact.">
        <title>Genome Sequence of the Biocontrol Agent Coniothyrium minitans strain Conio (IMI 134523).</title>
        <authorList>
            <person name="Patel D."/>
            <person name="Shittu T.A."/>
            <person name="Baroncelli R."/>
            <person name="Muthumeenakshi S."/>
            <person name="Osborne T.H."/>
            <person name="Janganan T.K."/>
            <person name="Sreenivasaprasad S."/>
        </authorList>
    </citation>
    <scope>NUCLEOTIDE SEQUENCE</scope>
    <source>
        <strain evidence="2">Conio</strain>
    </source>
</reference>
<dbReference type="EMBL" id="WJXW01000001">
    <property type="protein sequence ID" value="KAF9741922.1"/>
    <property type="molecule type" value="Genomic_DNA"/>
</dbReference>
<protein>
    <submittedName>
        <fullName evidence="2">Uncharacterized protein</fullName>
    </submittedName>
</protein>
<feature type="region of interest" description="Disordered" evidence="1">
    <location>
        <begin position="155"/>
        <end position="184"/>
    </location>
</feature>
<keyword evidence="3" id="KW-1185">Reference proteome</keyword>
<accession>A0A9P6KWW8</accession>
<evidence type="ECO:0000313" key="2">
    <source>
        <dbReference type="EMBL" id="KAF9741922.1"/>
    </source>
</evidence>
<organism evidence="2 3">
    <name type="scientific">Paraphaeosphaeria minitans</name>
    <dbReference type="NCBI Taxonomy" id="565426"/>
    <lineage>
        <taxon>Eukaryota</taxon>
        <taxon>Fungi</taxon>
        <taxon>Dikarya</taxon>
        <taxon>Ascomycota</taxon>
        <taxon>Pezizomycotina</taxon>
        <taxon>Dothideomycetes</taxon>
        <taxon>Pleosporomycetidae</taxon>
        <taxon>Pleosporales</taxon>
        <taxon>Massarineae</taxon>
        <taxon>Didymosphaeriaceae</taxon>
        <taxon>Paraphaeosphaeria</taxon>
    </lineage>
</organism>
<evidence type="ECO:0000256" key="1">
    <source>
        <dbReference type="SAM" id="MobiDB-lite"/>
    </source>
</evidence>
<sequence>MKNQMLPVTLNKNGTAYAGRLSVPMTAYHIPRAFRFSHELFGSTPACPNHQKAQYPAPDRRLWGRGGRVRIHYAGLRVLNSARYDAVLSRNVKSNNRMGGATQNVARWGLLCVVDLVLSMPPTKRMGDVMPSFGAAAKIRSKQCLCAEHLHSSPTSPLHGHGHGHGRHINRQTTSGNTILKDMR</sequence>
<gene>
    <name evidence="2" type="ORF">PMIN01_01461</name>
</gene>
<comment type="caution">
    <text evidence="2">The sequence shown here is derived from an EMBL/GenBank/DDBJ whole genome shotgun (WGS) entry which is preliminary data.</text>
</comment>
<dbReference type="AlphaFoldDB" id="A0A9P6KWW8"/>
<dbReference type="Proteomes" id="UP000756921">
    <property type="component" value="Unassembled WGS sequence"/>
</dbReference>